<dbReference type="Proteomes" id="UP000241912">
    <property type="component" value="Unassembled WGS sequence"/>
</dbReference>
<organism evidence="3 4">
    <name type="scientific">Nitrosomonas supralitoralis</name>
    <dbReference type="NCBI Taxonomy" id="2116706"/>
    <lineage>
        <taxon>Bacteria</taxon>
        <taxon>Pseudomonadati</taxon>
        <taxon>Pseudomonadota</taxon>
        <taxon>Betaproteobacteria</taxon>
        <taxon>Nitrosomonadales</taxon>
        <taxon>Nitrosomonadaceae</taxon>
        <taxon>Nitrosomonas</taxon>
    </lineage>
</organism>
<feature type="signal peptide" evidence="1">
    <location>
        <begin position="1"/>
        <end position="20"/>
    </location>
</feature>
<evidence type="ECO:0000256" key="1">
    <source>
        <dbReference type="SAM" id="SignalP"/>
    </source>
</evidence>
<evidence type="ECO:0000313" key="3">
    <source>
        <dbReference type="EMBL" id="PSJ18353.1"/>
    </source>
</evidence>
<name>A0A2P7NY18_9PROT</name>
<evidence type="ECO:0000259" key="2">
    <source>
        <dbReference type="Pfam" id="PF13436"/>
    </source>
</evidence>
<protein>
    <recommendedName>
        <fullName evidence="2">Glycine-zipper-containing OmpA-like membrane domain-containing protein</fullName>
    </recommendedName>
</protein>
<dbReference type="Pfam" id="PF13436">
    <property type="entry name" value="Gly-zipper_OmpA"/>
    <property type="match status" value="1"/>
</dbReference>
<proteinExistence type="predicted"/>
<feature type="chain" id="PRO_5015189315" description="Glycine-zipper-containing OmpA-like membrane domain-containing protein" evidence="1">
    <location>
        <begin position="21"/>
        <end position="143"/>
    </location>
</feature>
<comment type="caution">
    <text evidence="3">The sequence shown here is derived from an EMBL/GenBank/DDBJ whole genome shotgun (WGS) entry which is preliminary data.</text>
</comment>
<keyword evidence="1" id="KW-0732">Signal</keyword>
<dbReference type="AlphaFoldDB" id="A0A2P7NY18"/>
<sequence length="143" mass="14312">MKFTMIFLIGLIFIGLSACSSTGPVLYPNTHFLSVGKDSAEQDVDVCKQLAESAGAREGKGKAGDVATSTAMGAGVGAASGAAGGAIYGSAGQGSLIGAASGAVAGLLRGILFSARPSQPSQAYANFVSRCLEEKGYEVTGWQ</sequence>
<feature type="domain" description="Glycine-zipper-containing OmpA-like membrane" evidence="2">
    <location>
        <begin position="67"/>
        <end position="110"/>
    </location>
</feature>
<keyword evidence="4" id="KW-1185">Reference proteome</keyword>
<dbReference type="InterPro" id="IPR025693">
    <property type="entry name" value="Gly-zipper_OmpA-like_dom"/>
</dbReference>
<gene>
    <name evidence="3" type="ORF">C7H79_02990</name>
</gene>
<dbReference type="PROSITE" id="PS51257">
    <property type="entry name" value="PROKAR_LIPOPROTEIN"/>
    <property type="match status" value="1"/>
</dbReference>
<evidence type="ECO:0000313" key="4">
    <source>
        <dbReference type="Proteomes" id="UP000241912"/>
    </source>
</evidence>
<accession>A0A2P7NY18</accession>
<dbReference type="OrthoDB" id="9796758at2"/>
<reference evidence="3 4" key="1">
    <citation type="submission" date="2018-03" db="EMBL/GenBank/DDBJ databases">
        <title>Draft genome of Nitrosomonas supralitoralis APG5.</title>
        <authorList>
            <person name="Urakawa H."/>
            <person name="Lopez J.V."/>
        </authorList>
    </citation>
    <scope>NUCLEOTIDE SEQUENCE [LARGE SCALE GENOMIC DNA]</scope>
    <source>
        <strain evidence="3 4">APG5</strain>
    </source>
</reference>
<dbReference type="EMBL" id="PXXU01000006">
    <property type="protein sequence ID" value="PSJ18353.1"/>
    <property type="molecule type" value="Genomic_DNA"/>
</dbReference>
<dbReference type="RefSeq" id="WP_106705814.1">
    <property type="nucleotide sequence ID" value="NZ_PXXU01000006.1"/>
</dbReference>